<feature type="transmembrane region" description="Helical" evidence="7">
    <location>
        <begin position="80"/>
        <end position="98"/>
    </location>
</feature>
<name>A0A382E0S7_9ZZZZ</name>
<evidence type="ECO:0000256" key="4">
    <source>
        <dbReference type="ARBA" id="ARBA00022692"/>
    </source>
</evidence>
<feature type="transmembrane region" description="Helical" evidence="7">
    <location>
        <begin position="140"/>
        <end position="159"/>
    </location>
</feature>
<keyword evidence="4 7" id="KW-0812">Transmembrane</keyword>
<gene>
    <name evidence="8" type="ORF">METZ01_LOCUS196608</name>
</gene>
<accession>A0A382E0S7</accession>
<evidence type="ECO:0000256" key="7">
    <source>
        <dbReference type="SAM" id="Phobius"/>
    </source>
</evidence>
<evidence type="ECO:0000313" key="8">
    <source>
        <dbReference type="EMBL" id="SVB43754.1"/>
    </source>
</evidence>
<feature type="transmembrane region" description="Helical" evidence="7">
    <location>
        <begin position="52"/>
        <end position="68"/>
    </location>
</feature>
<evidence type="ECO:0000256" key="5">
    <source>
        <dbReference type="ARBA" id="ARBA00022989"/>
    </source>
</evidence>
<evidence type="ECO:0000256" key="1">
    <source>
        <dbReference type="ARBA" id="ARBA00004651"/>
    </source>
</evidence>
<comment type="subcellular location">
    <subcellularLocation>
        <location evidence="1">Cell membrane</location>
        <topology evidence="1">Multi-pass membrane protein</topology>
    </subcellularLocation>
</comment>
<keyword evidence="2" id="KW-1003">Cell membrane</keyword>
<dbReference type="CDD" id="cd06853">
    <property type="entry name" value="GT_WecA_like"/>
    <property type="match status" value="1"/>
</dbReference>
<dbReference type="EMBL" id="UINC01041881">
    <property type="protein sequence ID" value="SVB43754.1"/>
    <property type="molecule type" value="Genomic_DNA"/>
</dbReference>
<evidence type="ECO:0000256" key="2">
    <source>
        <dbReference type="ARBA" id="ARBA00022475"/>
    </source>
</evidence>
<protein>
    <submittedName>
        <fullName evidence="8">Uncharacterized protein</fullName>
    </submittedName>
</protein>
<feature type="non-terminal residue" evidence="8">
    <location>
        <position position="194"/>
    </location>
</feature>
<dbReference type="GO" id="GO:0016780">
    <property type="term" value="F:phosphotransferase activity, for other substituted phosphate groups"/>
    <property type="evidence" value="ECO:0007669"/>
    <property type="project" value="InterPro"/>
</dbReference>
<feature type="transmembrane region" description="Helical" evidence="7">
    <location>
        <begin position="24"/>
        <end position="46"/>
    </location>
</feature>
<dbReference type="PROSITE" id="PS01348">
    <property type="entry name" value="MRAY_2"/>
    <property type="match status" value="1"/>
</dbReference>
<dbReference type="GO" id="GO:0044038">
    <property type="term" value="P:cell wall macromolecule biosynthetic process"/>
    <property type="evidence" value="ECO:0007669"/>
    <property type="project" value="TreeGrafter"/>
</dbReference>
<dbReference type="GO" id="GO:0005886">
    <property type="term" value="C:plasma membrane"/>
    <property type="evidence" value="ECO:0007669"/>
    <property type="project" value="UniProtKB-SubCell"/>
</dbReference>
<proteinExistence type="predicted"/>
<feature type="transmembrane region" description="Helical" evidence="7">
    <location>
        <begin position="165"/>
        <end position="187"/>
    </location>
</feature>
<dbReference type="InterPro" id="IPR018480">
    <property type="entry name" value="PNAcMuramoyl-5peptid_Trfase_CS"/>
</dbReference>
<keyword evidence="3" id="KW-0808">Transferase</keyword>
<evidence type="ECO:0000256" key="3">
    <source>
        <dbReference type="ARBA" id="ARBA00022679"/>
    </source>
</evidence>
<dbReference type="AlphaFoldDB" id="A0A382E0S7"/>
<dbReference type="Pfam" id="PF00953">
    <property type="entry name" value="Glycos_transf_4"/>
    <property type="match status" value="1"/>
</dbReference>
<reference evidence="8" key="1">
    <citation type="submission" date="2018-05" db="EMBL/GenBank/DDBJ databases">
        <authorList>
            <person name="Lanie J.A."/>
            <person name="Ng W.-L."/>
            <person name="Kazmierczak K.M."/>
            <person name="Andrzejewski T.M."/>
            <person name="Davidsen T.M."/>
            <person name="Wayne K.J."/>
            <person name="Tettelin H."/>
            <person name="Glass J.I."/>
            <person name="Rusch D."/>
            <person name="Podicherti R."/>
            <person name="Tsui H.-C.T."/>
            <person name="Winkler M.E."/>
        </authorList>
    </citation>
    <scope>NUCLEOTIDE SEQUENCE</scope>
</reference>
<dbReference type="InterPro" id="IPR000715">
    <property type="entry name" value="Glycosyl_transferase_4"/>
</dbReference>
<dbReference type="GO" id="GO:0009103">
    <property type="term" value="P:lipopolysaccharide biosynthetic process"/>
    <property type="evidence" value="ECO:0007669"/>
    <property type="project" value="TreeGrafter"/>
</dbReference>
<dbReference type="PANTHER" id="PTHR22926:SF3">
    <property type="entry name" value="UNDECAPRENYL-PHOSPHATE ALPHA-N-ACETYLGLUCOSAMINYL 1-PHOSPHATE TRANSFERASE"/>
    <property type="match status" value="1"/>
</dbReference>
<dbReference type="GO" id="GO:0071555">
    <property type="term" value="P:cell wall organization"/>
    <property type="evidence" value="ECO:0007669"/>
    <property type="project" value="TreeGrafter"/>
</dbReference>
<dbReference type="PANTHER" id="PTHR22926">
    <property type="entry name" value="PHOSPHO-N-ACETYLMURAMOYL-PENTAPEPTIDE-TRANSFERASE"/>
    <property type="match status" value="1"/>
</dbReference>
<sequence>MRPLANRVGLVDVPSERKHHQGSVPLIGGLAMFIGITLGSFSSHIINIEENLMFFFVGSFILILTGIKDDFHGISSNKRFIFQILVALIIVKAGGVLLEDFGSLIFVEKLHLGIFSTVITVFAIVGVVNSLNFSDGIDGMSASLSLVTFISIAFFAYGIKETYAFEFVLLYIVTIAAFLIFNLELFVGSSFKIF</sequence>
<organism evidence="8">
    <name type="scientific">marine metagenome</name>
    <dbReference type="NCBI Taxonomy" id="408172"/>
    <lineage>
        <taxon>unclassified sequences</taxon>
        <taxon>metagenomes</taxon>
        <taxon>ecological metagenomes</taxon>
    </lineage>
</organism>
<keyword evidence="5 7" id="KW-1133">Transmembrane helix</keyword>
<evidence type="ECO:0000256" key="6">
    <source>
        <dbReference type="ARBA" id="ARBA00023136"/>
    </source>
</evidence>
<keyword evidence="6 7" id="KW-0472">Membrane</keyword>
<feature type="transmembrane region" description="Helical" evidence="7">
    <location>
        <begin position="110"/>
        <end position="128"/>
    </location>
</feature>